<dbReference type="Gene3D" id="1.20.1420.30">
    <property type="entry name" value="NCX, central ion-binding region"/>
    <property type="match status" value="2"/>
</dbReference>
<feature type="transmembrane region" description="Helical" evidence="8">
    <location>
        <begin position="564"/>
        <end position="586"/>
    </location>
</feature>
<comment type="similarity">
    <text evidence="2">Belongs to the Ca(2+):cation antiporter (CaCA) (TC 2.A.19) family. SLC24A subfamily.</text>
</comment>
<name>A0A7S4MFQ0_9STRA</name>
<comment type="subcellular location">
    <subcellularLocation>
        <location evidence="1">Membrane</location>
        <topology evidence="1">Multi-pass membrane protein</topology>
    </subcellularLocation>
</comment>
<dbReference type="InterPro" id="IPR044880">
    <property type="entry name" value="NCX_ion-bd_dom_sf"/>
</dbReference>
<organism evidence="10">
    <name type="scientific">Odontella aurita</name>
    <dbReference type="NCBI Taxonomy" id="265563"/>
    <lineage>
        <taxon>Eukaryota</taxon>
        <taxon>Sar</taxon>
        <taxon>Stramenopiles</taxon>
        <taxon>Ochrophyta</taxon>
        <taxon>Bacillariophyta</taxon>
        <taxon>Mediophyceae</taxon>
        <taxon>Biddulphiophycidae</taxon>
        <taxon>Eupodiscales</taxon>
        <taxon>Odontellaceae</taxon>
        <taxon>Odontella</taxon>
    </lineage>
</organism>
<evidence type="ECO:0000256" key="1">
    <source>
        <dbReference type="ARBA" id="ARBA00004141"/>
    </source>
</evidence>
<gene>
    <name evidence="10" type="ORF">OAUR00152_LOCUS7676</name>
</gene>
<feature type="transmembrane region" description="Helical" evidence="8">
    <location>
        <begin position="672"/>
        <end position="693"/>
    </location>
</feature>
<proteinExistence type="inferred from homology"/>
<feature type="transmembrane region" description="Helical" evidence="8">
    <location>
        <begin position="641"/>
        <end position="660"/>
    </location>
</feature>
<evidence type="ECO:0000259" key="9">
    <source>
        <dbReference type="Pfam" id="PF01699"/>
    </source>
</evidence>
<dbReference type="InterPro" id="IPR004481">
    <property type="entry name" value="K/Na/Ca-exchanger"/>
</dbReference>
<keyword evidence="5 8" id="KW-1133">Transmembrane helix</keyword>
<evidence type="ECO:0000256" key="7">
    <source>
        <dbReference type="SAM" id="MobiDB-lite"/>
    </source>
</evidence>
<accession>A0A7S4MFQ0</accession>
<dbReference type="InterPro" id="IPR004837">
    <property type="entry name" value="NaCa_Exmemb"/>
</dbReference>
<feature type="transmembrane region" description="Helical" evidence="8">
    <location>
        <begin position="12"/>
        <end position="34"/>
    </location>
</feature>
<dbReference type="Pfam" id="PF01699">
    <property type="entry name" value="Na_Ca_ex"/>
    <property type="match status" value="2"/>
</dbReference>
<dbReference type="NCBIfam" id="TIGR00367">
    <property type="entry name" value="calcium/sodium antiporter"/>
    <property type="match status" value="1"/>
</dbReference>
<feature type="transmembrane region" description="Helical" evidence="8">
    <location>
        <begin position="705"/>
        <end position="723"/>
    </location>
</feature>
<keyword evidence="3" id="KW-0050">Antiport</keyword>
<evidence type="ECO:0000256" key="6">
    <source>
        <dbReference type="ARBA" id="ARBA00023136"/>
    </source>
</evidence>
<evidence type="ECO:0000256" key="4">
    <source>
        <dbReference type="ARBA" id="ARBA00022692"/>
    </source>
</evidence>
<protein>
    <recommendedName>
        <fullName evidence="9">Sodium/calcium exchanger membrane region domain-containing protein</fullName>
    </recommendedName>
</protein>
<dbReference type="GO" id="GO:0006874">
    <property type="term" value="P:intracellular calcium ion homeostasis"/>
    <property type="evidence" value="ECO:0007669"/>
    <property type="project" value="TreeGrafter"/>
</dbReference>
<feature type="region of interest" description="Disordered" evidence="7">
    <location>
        <begin position="466"/>
        <end position="518"/>
    </location>
</feature>
<dbReference type="GO" id="GO:0005262">
    <property type="term" value="F:calcium channel activity"/>
    <property type="evidence" value="ECO:0007669"/>
    <property type="project" value="TreeGrafter"/>
</dbReference>
<feature type="domain" description="Sodium/calcium exchanger membrane region" evidence="9">
    <location>
        <begin position="32"/>
        <end position="176"/>
    </location>
</feature>
<dbReference type="PANTHER" id="PTHR10846">
    <property type="entry name" value="SODIUM/POTASSIUM/CALCIUM EXCHANGER"/>
    <property type="match status" value="1"/>
</dbReference>
<keyword evidence="3" id="KW-0813">Transport</keyword>
<feature type="transmembrane region" description="Helical" evidence="8">
    <location>
        <begin position="527"/>
        <end position="544"/>
    </location>
</feature>
<reference evidence="10" key="1">
    <citation type="submission" date="2021-01" db="EMBL/GenBank/DDBJ databases">
        <authorList>
            <person name="Corre E."/>
            <person name="Pelletier E."/>
            <person name="Niang G."/>
            <person name="Scheremetjew M."/>
            <person name="Finn R."/>
            <person name="Kale V."/>
            <person name="Holt S."/>
            <person name="Cochrane G."/>
            <person name="Meng A."/>
            <person name="Brown T."/>
            <person name="Cohen L."/>
        </authorList>
    </citation>
    <scope>NUCLEOTIDE SEQUENCE</scope>
    <source>
        <strain evidence="10">Isolate 1302-5</strain>
    </source>
</reference>
<sequence length="728" mass="79539">MEEVIEAEDSTASLATWLLLFFIATLSFWTQAAVTEERFVPSLNVIANFFSIPDDVAGATLMAAGASSPELFSSVVALFVTHSALGLGTIVGSEIFNQLVICAGAVMAARRGTLTLDRAIVTREVGFYALSIGLLYNALKDRRYDPDDPPGSPARIYISVLDAALLFGAYVLYVVVCGNFDAIVGCFSRGGKEVKKEEERPIMPRGRSKRVPIQVDERMPFLQRTIKEPTENFQSSVLPPASQKDLLVEAEQGGTQQQSAVNLYGTLGSTRLDQVGAPGVGSETDNGGGTGSGGNNHVRFAENAAAGASDRGSDRSGAWSILGKFSDGLSIRLFTFLAESEKPSDQHDLYDLEVNAFEERLSCFLWQRSIFYNKAKVALHGWHLRWFNFTHDRMASVPDRRNFSEHQLRYPNFREMEVDEDRLIIRLKNPNPARRDYFLMAPSTQVFEEVVKKCEELMKVWEDMRESRRGVGSGGEESGEGGKTSSHSPASPDPVEIDAFQDDEGGEGEDGDANPEPSLIEFPSGEGYIAVVMHCILFPLKLLMHLTIPDVRNLSSEGDPRVSLTWSFVSVTSCLMWLIVGSYAMVASLEKIAFLMNIPDAVIGVTVSAAGTSLPNYVASQCAARQGFGNMAVSNAFGSNTFNILVGLGLPWVLYTTFVTKGEPYDGLRDDGIVASVIILASVLLAFVVLILWSDFILYRWHAPAFLGLYALYLAYSIGQVYIGGIGN</sequence>
<dbReference type="GO" id="GO:0008273">
    <property type="term" value="F:calcium, potassium:sodium antiporter activity"/>
    <property type="evidence" value="ECO:0007669"/>
    <property type="project" value="TreeGrafter"/>
</dbReference>
<dbReference type="EMBL" id="HBKQ01011392">
    <property type="protein sequence ID" value="CAE2219203.1"/>
    <property type="molecule type" value="Transcribed_RNA"/>
</dbReference>
<feature type="transmembrane region" description="Helical" evidence="8">
    <location>
        <begin position="156"/>
        <end position="180"/>
    </location>
</feature>
<dbReference type="GO" id="GO:0005886">
    <property type="term" value="C:plasma membrane"/>
    <property type="evidence" value="ECO:0007669"/>
    <property type="project" value="TreeGrafter"/>
</dbReference>
<keyword evidence="4 8" id="KW-0812">Transmembrane</keyword>
<feature type="domain" description="Sodium/calcium exchanger membrane region" evidence="9">
    <location>
        <begin position="567"/>
        <end position="718"/>
    </location>
</feature>
<evidence type="ECO:0000256" key="5">
    <source>
        <dbReference type="ARBA" id="ARBA00022989"/>
    </source>
</evidence>
<feature type="transmembrane region" description="Helical" evidence="8">
    <location>
        <begin position="84"/>
        <end position="108"/>
    </location>
</feature>
<evidence type="ECO:0000256" key="2">
    <source>
        <dbReference type="ARBA" id="ARBA00005364"/>
    </source>
</evidence>
<evidence type="ECO:0000256" key="8">
    <source>
        <dbReference type="SAM" id="Phobius"/>
    </source>
</evidence>
<feature type="compositionally biased region" description="Acidic residues" evidence="7">
    <location>
        <begin position="495"/>
        <end position="513"/>
    </location>
</feature>
<feature type="region of interest" description="Disordered" evidence="7">
    <location>
        <begin position="274"/>
        <end position="298"/>
    </location>
</feature>
<dbReference type="AlphaFoldDB" id="A0A7S4MFQ0"/>
<dbReference type="PANTHER" id="PTHR10846:SF73">
    <property type="entry name" value="SODIUM_CALCIUM EXCHANGER MEMBRANE REGION DOMAIN-CONTAINING PROTEIN"/>
    <property type="match status" value="1"/>
</dbReference>
<evidence type="ECO:0000313" key="10">
    <source>
        <dbReference type="EMBL" id="CAE2219203.1"/>
    </source>
</evidence>
<keyword evidence="6 8" id="KW-0472">Membrane</keyword>
<feature type="transmembrane region" description="Helical" evidence="8">
    <location>
        <begin position="120"/>
        <end position="136"/>
    </location>
</feature>
<evidence type="ECO:0000256" key="3">
    <source>
        <dbReference type="ARBA" id="ARBA00022449"/>
    </source>
</evidence>